<evidence type="ECO:0000256" key="2">
    <source>
        <dbReference type="ARBA" id="ARBA00022723"/>
    </source>
</evidence>
<dbReference type="GO" id="GO:0003824">
    <property type="term" value="F:catalytic activity"/>
    <property type="evidence" value="ECO:0007669"/>
    <property type="project" value="InterPro"/>
</dbReference>
<accession>T1BXA1</accession>
<organism evidence="7">
    <name type="scientific">mine drainage metagenome</name>
    <dbReference type="NCBI Taxonomy" id="410659"/>
    <lineage>
        <taxon>unclassified sequences</taxon>
        <taxon>metagenomes</taxon>
        <taxon>ecological metagenomes</taxon>
    </lineage>
</organism>
<dbReference type="PROSITE" id="PS51918">
    <property type="entry name" value="RADICAL_SAM"/>
    <property type="match status" value="1"/>
</dbReference>
<dbReference type="AlphaFoldDB" id="T1BXA1"/>
<name>T1BXA1_9ZZZZ</name>
<keyword evidence="1" id="KW-0949">S-adenosyl-L-methionine</keyword>
<dbReference type="InterPro" id="IPR058240">
    <property type="entry name" value="rSAM_sf"/>
</dbReference>
<evidence type="ECO:0000259" key="6">
    <source>
        <dbReference type="PROSITE" id="PS51918"/>
    </source>
</evidence>
<evidence type="ECO:0000256" key="5">
    <source>
        <dbReference type="SAM" id="MobiDB-lite"/>
    </source>
</evidence>
<dbReference type="SFLD" id="SFLDS00029">
    <property type="entry name" value="Radical_SAM"/>
    <property type="match status" value="1"/>
</dbReference>
<dbReference type="SFLD" id="SFLDG01108">
    <property type="entry name" value="Uncharacterised_Radical_SAM_Su"/>
    <property type="match status" value="1"/>
</dbReference>
<dbReference type="EMBL" id="AUZY01002029">
    <property type="protein sequence ID" value="EQD73268.1"/>
    <property type="molecule type" value="Genomic_DNA"/>
</dbReference>
<dbReference type="SUPFAM" id="SSF102114">
    <property type="entry name" value="Radical SAM enzymes"/>
    <property type="match status" value="1"/>
</dbReference>
<dbReference type="PANTHER" id="PTHR43288:SF1">
    <property type="entry name" value="GLYCYL-RADICAL ENZYME ACTIVATING ENZYME MJ0021-RELATED"/>
    <property type="match status" value="1"/>
</dbReference>
<keyword evidence="3" id="KW-0408">Iron</keyword>
<dbReference type="InterPro" id="IPR040087">
    <property type="entry name" value="MJ0021-like"/>
</dbReference>
<feature type="compositionally biased region" description="Low complexity" evidence="5">
    <location>
        <begin position="252"/>
        <end position="272"/>
    </location>
</feature>
<dbReference type="Gene3D" id="3.20.20.70">
    <property type="entry name" value="Aldolase class I"/>
    <property type="match status" value="1"/>
</dbReference>
<dbReference type="InterPro" id="IPR007197">
    <property type="entry name" value="rSAM"/>
</dbReference>
<feature type="domain" description="Radical SAM core" evidence="6">
    <location>
        <begin position="32"/>
        <end position="255"/>
    </location>
</feature>
<dbReference type="CDD" id="cd01335">
    <property type="entry name" value="Radical_SAM"/>
    <property type="match status" value="1"/>
</dbReference>
<gene>
    <name evidence="7" type="ORF">B1B_03308</name>
</gene>
<dbReference type="InterPro" id="IPR013785">
    <property type="entry name" value="Aldolase_TIM"/>
</dbReference>
<dbReference type="Pfam" id="PF04055">
    <property type="entry name" value="Radical_SAM"/>
    <property type="match status" value="1"/>
</dbReference>
<dbReference type="PANTHER" id="PTHR43288">
    <property type="entry name" value="BIOTIN SYNTHASE-RELATED PROTEIN, RADICAL SAM SUPERFAMILY"/>
    <property type="match status" value="1"/>
</dbReference>
<reference evidence="7" key="1">
    <citation type="submission" date="2013-08" db="EMBL/GenBank/DDBJ databases">
        <authorList>
            <person name="Mendez C."/>
            <person name="Richter M."/>
            <person name="Ferrer M."/>
            <person name="Sanchez J."/>
        </authorList>
    </citation>
    <scope>NUCLEOTIDE SEQUENCE</scope>
</reference>
<dbReference type="GO" id="GO:0046872">
    <property type="term" value="F:metal ion binding"/>
    <property type="evidence" value="ECO:0007669"/>
    <property type="project" value="UniProtKB-KW"/>
</dbReference>
<keyword evidence="4" id="KW-0411">Iron-sulfur</keyword>
<evidence type="ECO:0000313" key="7">
    <source>
        <dbReference type="EMBL" id="EQD73268.1"/>
    </source>
</evidence>
<feature type="region of interest" description="Disordered" evidence="5">
    <location>
        <begin position="234"/>
        <end position="272"/>
    </location>
</feature>
<dbReference type="GO" id="GO:0051536">
    <property type="term" value="F:iron-sulfur cluster binding"/>
    <property type="evidence" value="ECO:0007669"/>
    <property type="project" value="UniProtKB-KW"/>
</dbReference>
<evidence type="ECO:0000256" key="3">
    <source>
        <dbReference type="ARBA" id="ARBA00023004"/>
    </source>
</evidence>
<proteinExistence type="predicted"/>
<sequence>MSPSTHPLAVAGLNLLPMASSYRGPLAPGCEQCKEGRKMVLFVTGRCRFRCFYCPVSERRNQLDVTYANEREVHADSDVIEEAEAMGASGTGITGGDPLGVLPRTLHYVTLLKETFGKGHHVHLYTHEPNPQKAEALARAGLDEFRLHIPPYLWGSLEGRGAAYRNTLLRARALGMRQGVEIPVVPGHGRELRVLLHALEELPVDFVNLNELEFSSTNETKLWAEGLEGNPRGWGVREAARRPRPWSGSVPGGCRSTSARRGSRTPSSSGSG</sequence>
<reference evidence="7" key="2">
    <citation type="journal article" date="2014" name="ISME J.">
        <title>Microbial stratification in low pH oxic and suboxic macroscopic growths along an acid mine drainage.</title>
        <authorList>
            <person name="Mendez-Garcia C."/>
            <person name="Mesa V."/>
            <person name="Sprenger R.R."/>
            <person name="Richter M."/>
            <person name="Diez M.S."/>
            <person name="Solano J."/>
            <person name="Bargiela R."/>
            <person name="Golyshina O.V."/>
            <person name="Manteca A."/>
            <person name="Ramos J.L."/>
            <person name="Gallego J.R."/>
            <person name="Llorente I."/>
            <person name="Martins Dos Santos V.A."/>
            <person name="Jensen O.N."/>
            <person name="Pelaez A.I."/>
            <person name="Sanchez J."/>
            <person name="Ferrer M."/>
        </authorList>
    </citation>
    <scope>NUCLEOTIDE SEQUENCE</scope>
</reference>
<protein>
    <submittedName>
        <fullName evidence="7">Radical SAM domain-containing protein</fullName>
    </submittedName>
</protein>
<keyword evidence="2" id="KW-0479">Metal-binding</keyword>
<comment type="caution">
    <text evidence="7">The sequence shown here is derived from an EMBL/GenBank/DDBJ whole genome shotgun (WGS) entry which is preliminary data.</text>
</comment>
<evidence type="ECO:0000256" key="1">
    <source>
        <dbReference type="ARBA" id="ARBA00022691"/>
    </source>
</evidence>
<evidence type="ECO:0000256" key="4">
    <source>
        <dbReference type="ARBA" id="ARBA00023014"/>
    </source>
</evidence>